<name>A0A2G5B2Q3_COERN</name>
<feature type="region of interest" description="Disordered" evidence="1">
    <location>
        <begin position="1"/>
        <end position="46"/>
    </location>
</feature>
<feature type="compositionally biased region" description="Basic and acidic residues" evidence="1">
    <location>
        <begin position="27"/>
        <end position="38"/>
    </location>
</feature>
<keyword evidence="3" id="KW-1185">Reference proteome</keyword>
<protein>
    <submittedName>
        <fullName evidence="2">Uncharacterized protein</fullName>
    </submittedName>
</protein>
<dbReference type="Proteomes" id="UP000242474">
    <property type="component" value="Unassembled WGS sequence"/>
</dbReference>
<organism evidence="2 3">
    <name type="scientific">Coemansia reversa (strain ATCC 12441 / NRRL 1564)</name>
    <dbReference type="NCBI Taxonomy" id="763665"/>
    <lineage>
        <taxon>Eukaryota</taxon>
        <taxon>Fungi</taxon>
        <taxon>Fungi incertae sedis</taxon>
        <taxon>Zoopagomycota</taxon>
        <taxon>Kickxellomycotina</taxon>
        <taxon>Kickxellomycetes</taxon>
        <taxon>Kickxellales</taxon>
        <taxon>Kickxellaceae</taxon>
        <taxon>Coemansia</taxon>
    </lineage>
</organism>
<proteinExistence type="predicted"/>
<feature type="compositionally biased region" description="Polar residues" evidence="1">
    <location>
        <begin position="10"/>
        <end position="26"/>
    </location>
</feature>
<evidence type="ECO:0000313" key="3">
    <source>
        <dbReference type="Proteomes" id="UP000242474"/>
    </source>
</evidence>
<sequence>MPHFDEDNNPLVNRGNQVSSNISRGIEQNRSRYSHEDTPINGNDDVGYENAVVSENNPVSSGINGIEINESSRNFEVSRNTEVSRVENESRAAPHDISLITNGAIRDYKDTDGYEKNSELVNNFLNERRNIMDECFFVTFDVNGFEVYLYGKNLWTSLFFKDLPCVVFSQRNKIKASYQNNQKIDFHREKTLSKIWEELLVSCLSTVDGILIESTESLVTTKITPEELNTIFEKMFNGWN</sequence>
<dbReference type="EMBL" id="KZ303541">
    <property type="protein sequence ID" value="PIA13286.1"/>
    <property type="molecule type" value="Genomic_DNA"/>
</dbReference>
<accession>A0A2G5B2Q3</accession>
<evidence type="ECO:0000256" key="1">
    <source>
        <dbReference type="SAM" id="MobiDB-lite"/>
    </source>
</evidence>
<gene>
    <name evidence="2" type="ORF">COEREDRAFT_89692</name>
</gene>
<reference evidence="2 3" key="1">
    <citation type="journal article" date="2015" name="Genome Biol. Evol.">
        <title>Phylogenomic analyses indicate that early fungi evolved digesting cell walls of algal ancestors of land plants.</title>
        <authorList>
            <person name="Chang Y."/>
            <person name="Wang S."/>
            <person name="Sekimoto S."/>
            <person name="Aerts A.L."/>
            <person name="Choi C."/>
            <person name="Clum A."/>
            <person name="LaButti K.M."/>
            <person name="Lindquist E.A."/>
            <person name="Yee Ngan C."/>
            <person name="Ohm R.A."/>
            <person name="Salamov A.A."/>
            <person name="Grigoriev I.V."/>
            <person name="Spatafora J.W."/>
            <person name="Berbee M.L."/>
        </authorList>
    </citation>
    <scope>NUCLEOTIDE SEQUENCE [LARGE SCALE GENOMIC DNA]</scope>
    <source>
        <strain evidence="2 3">NRRL 1564</strain>
    </source>
</reference>
<dbReference type="AlphaFoldDB" id="A0A2G5B2Q3"/>
<evidence type="ECO:0000313" key="2">
    <source>
        <dbReference type="EMBL" id="PIA13286.1"/>
    </source>
</evidence>